<dbReference type="SUPFAM" id="SSF54211">
    <property type="entry name" value="Ribosomal protein S5 domain 2-like"/>
    <property type="match status" value="1"/>
</dbReference>
<reference evidence="4 5" key="1">
    <citation type="submission" date="2013-03" db="EMBL/GenBank/DDBJ databases">
        <title>Draft genome sequence of Gracibacillus halophilus YIM-C55.5, a moderately halophilic and thermophilic organism from the Xiaochaidamu salt lake.</title>
        <authorList>
            <person name="Sugumar T."/>
            <person name="Polireddy D.R."/>
            <person name="Antony A."/>
            <person name="Madhava Y.R."/>
            <person name="Sivakumar N."/>
        </authorList>
    </citation>
    <scope>NUCLEOTIDE SEQUENCE [LARGE SCALE GENOMIC DNA]</scope>
    <source>
        <strain evidence="4 5">YIM-C55.5</strain>
    </source>
</reference>
<dbReference type="InterPro" id="IPR036034">
    <property type="entry name" value="PDZ_sf"/>
</dbReference>
<dbReference type="AlphaFoldDB" id="N4WGF4"/>
<dbReference type="NCBIfam" id="NF041438">
    <property type="entry name" value="SepM_fam_S16"/>
    <property type="match status" value="1"/>
</dbReference>
<dbReference type="OrthoDB" id="2356897at2"/>
<dbReference type="SUPFAM" id="SSF50156">
    <property type="entry name" value="PDZ domain-like"/>
    <property type="match status" value="1"/>
</dbReference>
<dbReference type="EMBL" id="APML01000004">
    <property type="protein sequence ID" value="ENH98344.1"/>
    <property type="molecule type" value="Genomic_DNA"/>
</dbReference>
<evidence type="ECO:0000259" key="3">
    <source>
        <dbReference type="PROSITE" id="PS51786"/>
    </source>
</evidence>
<dbReference type="PATRIC" id="fig|1308866.3.peg.274"/>
<feature type="domain" description="PDZ" evidence="2">
    <location>
        <begin position="102"/>
        <end position="187"/>
    </location>
</feature>
<accession>N4WGF4</accession>
<keyword evidence="1" id="KW-0378">Hydrolase</keyword>
<dbReference type="RefSeq" id="WP_003463219.1">
    <property type="nucleotide sequence ID" value="NZ_APML01000004.1"/>
</dbReference>
<dbReference type="InterPro" id="IPR014721">
    <property type="entry name" value="Ribsml_uS5_D2-typ_fold_subgr"/>
</dbReference>
<dbReference type="GO" id="GO:0005524">
    <property type="term" value="F:ATP binding"/>
    <property type="evidence" value="ECO:0007669"/>
    <property type="project" value="InterPro"/>
</dbReference>
<dbReference type="Pfam" id="PF05362">
    <property type="entry name" value="Lon_C"/>
    <property type="match status" value="1"/>
</dbReference>
<dbReference type="GO" id="GO:0030163">
    <property type="term" value="P:protein catabolic process"/>
    <property type="evidence" value="ECO:0007669"/>
    <property type="project" value="InterPro"/>
</dbReference>
<gene>
    <name evidence="4" type="ORF">J416_01354</name>
</gene>
<evidence type="ECO:0000259" key="2">
    <source>
        <dbReference type="PROSITE" id="PS50106"/>
    </source>
</evidence>
<sequence>MFKNKGKILFIILLVVCVFVLFNYQLPYYIQKPGSADPLDPVISVGDDEESEGDMHLVTIQGGQATILSYLIAKLQDHQEILPIEEVLQNGMSQEEYMDIQLLMMENSQEASTVVAYKAANKKIDIQYKGIYVVSIVDGSPAQGILETGDKIVRIDQQKIVETKDLLSYVENKDAGDTIEVFIERDDETWTEEITLESMPELDGEAGIGIQLVTNREVSEEPPVEFSSGDIGGPSAGLMFSLEIYDQLTDQDLTNGLQVAGTGEIDYEGNIGPIGGVDKKVIAADQENCDLFFVPKANAEVANRTAEEINTDMEIVTVEDFTEAVNYLKEMNN</sequence>
<dbReference type="InterPro" id="IPR001478">
    <property type="entry name" value="PDZ"/>
</dbReference>
<dbReference type="GO" id="GO:0004176">
    <property type="term" value="F:ATP-dependent peptidase activity"/>
    <property type="evidence" value="ECO:0007669"/>
    <property type="project" value="UniProtKB-UniRule"/>
</dbReference>
<feature type="active site" evidence="1">
    <location>
        <position position="280"/>
    </location>
</feature>
<protein>
    <recommendedName>
        <fullName evidence="1">endopeptidase La</fullName>
        <ecNumber evidence="1">3.4.21.53</ecNumber>
    </recommendedName>
</protein>
<comment type="caution">
    <text evidence="4">The sequence shown here is derived from an EMBL/GenBank/DDBJ whole genome shotgun (WGS) entry which is preliminary data.</text>
</comment>
<dbReference type="InterPro" id="IPR020568">
    <property type="entry name" value="Ribosomal_Su5_D2-typ_SF"/>
</dbReference>
<dbReference type="GO" id="GO:0004252">
    <property type="term" value="F:serine-type endopeptidase activity"/>
    <property type="evidence" value="ECO:0007669"/>
    <property type="project" value="UniProtKB-UniRule"/>
</dbReference>
<name>N4WGF4_9BACI</name>
<evidence type="ECO:0000256" key="1">
    <source>
        <dbReference type="PROSITE-ProRule" id="PRU01122"/>
    </source>
</evidence>
<dbReference type="EC" id="3.4.21.53" evidence="1"/>
<dbReference type="Gene3D" id="2.30.42.10">
    <property type="match status" value="1"/>
</dbReference>
<keyword evidence="1" id="KW-0645">Protease</keyword>
<comment type="similarity">
    <text evidence="1">Belongs to the peptidase S16 family.</text>
</comment>
<dbReference type="Proteomes" id="UP000012283">
    <property type="component" value="Unassembled WGS sequence"/>
</dbReference>
<proteinExistence type="inferred from homology"/>
<dbReference type="GO" id="GO:0006508">
    <property type="term" value="P:proteolysis"/>
    <property type="evidence" value="ECO:0007669"/>
    <property type="project" value="UniProtKB-KW"/>
</dbReference>
<dbReference type="InterPro" id="IPR027065">
    <property type="entry name" value="Lon_Prtase"/>
</dbReference>
<keyword evidence="5" id="KW-1185">Reference proteome</keyword>
<dbReference type="PANTHER" id="PTHR10046">
    <property type="entry name" value="ATP DEPENDENT LON PROTEASE FAMILY MEMBER"/>
    <property type="match status" value="1"/>
</dbReference>
<dbReference type="STRING" id="1308866.J416_01354"/>
<dbReference type="SMART" id="SM00228">
    <property type="entry name" value="PDZ"/>
    <property type="match status" value="1"/>
</dbReference>
<organism evidence="4 5">
    <name type="scientific">Gracilibacillus halophilus YIM-C55.5</name>
    <dbReference type="NCBI Taxonomy" id="1308866"/>
    <lineage>
        <taxon>Bacteria</taxon>
        <taxon>Bacillati</taxon>
        <taxon>Bacillota</taxon>
        <taxon>Bacilli</taxon>
        <taxon>Bacillales</taxon>
        <taxon>Bacillaceae</taxon>
        <taxon>Gracilibacillus</taxon>
    </lineage>
</organism>
<keyword evidence="1" id="KW-0720">Serine protease</keyword>
<feature type="active site" evidence="1">
    <location>
        <position position="235"/>
    </location>
</feature>
<dbReference type="Pfam" id="PF13180">
    <property type="entry name" value="PDZ_2"/>
    <property type="match status" value="1"/>
</dbReference>
<feature type="domain" description="Lon proteolytic" evidence="3">
    <location>
        <begin position="227"/>
        <end position="331"/>
    </location>
</feature>
<dbReference type="PROSITE" id="PS50106">
    <property type="entry name" value="PDZ"/>
    <property type="match status" value="1"/>
</dbReference>
<dbReference type="InterPro" id="IPR008269">
    <property type="entry name" value="Lon_proteolytic"/>
</dbReference>
<dbReference type="eggNOG" id="COG3480">
    <property type="taxonomic scope" value="Bacteria"/>
</dbReference>
<evidence type="ECO:0000313" key="5">
    <source>
        <dbReference type="Proteomes" id="UP000012283"/>
    </source>
</evidence>
<dbReference type="PROSITE" id="PS51786">
    <property type="entry name" value="LON_PROTEOLYTIC"/>
    <property type="match status" value="1"/>
</dbReference>
<comment type="catalytic activity">
    <reaction evidence="1">
        <text>Hydrolysis of proteins in presence of ATP.</text>
        <dbReference type="EC" id="3.4.21.53"/>
    </reaction>
</comment>
<evidence type="ECO:0000313" key="4">
    <source>
        <dbReference type="EMBL" id="ENH98344.1"/>
    </source>
</evidence>
<dbReference type="Gene3D" id="3.30.230.10">
    <property type="match status" value="1"/>
</dbReference>